<keyword evidence="1" id="KW-0732">Signal</keyword>
<dbReference type="AlphaFoldDB" id="A0AA38M6F8"/>
<gene>
    <name evidence="2" type="ORF">Zmor_022403</name>
</gene>
<feature type="chain" id="PRO_5041468122" evidence="1">
    <location>
        <begin position="19"/>
        <end position="138"/>
    </location>
</feature>
<dbReference type="Proteomes" id="UP001168821">
    <property type="component" value="Unassembled WGS sequence"/>
</dbReference>
<sequence>MKAAVPFGILCIIGSSLSWDLMQIGGKYARFDRFDGMCRGYKGIKIFFNYYGVKNIGTKLYMNSTITVTEDIKHPPTMTLGIKRCRSKENLDTCEDFHQFTTKQYCKLVQSDSELWNPFFATIVPKWKCPIKKASSID</sequence>
<evidence type="ECO:0000313" key="2">
    <source>
        <dbReference type="EMBL" id="KAJ3644693.1"/>
    </source>
</evidence>
<comment type="caution">
    <text evidence="2">The sequence shown here is derived from an EMBL/GenBank/DDBJ whole genome shotgun (WGS) entry which is preliminary data.</text>
</comment>
<feature type="signal peptide" evidence="1">
    <location>
        <begin position="1"/>
        <end position="18"/>
    </location>
</feature>
<evidence type="ECO:0000313" key="3">
    <source>
        <dbReference type="Proteomes" id="UP001168821"/>
    </source>
</evidence>
<organism evidence="2 3">
    <name type="scientific">Zophobas morio</name>
    <dbReference type="NCBI Taxonomy" id="2755281"/>
    <lineage>
        <taxon>Eukaryota</taxon>
        <taxon>Metazoa</taxon>
        <taxon>Ecdysozoa</taxon>
        <taxon>Arthropoda</taxon>
        <taxon>Hexapoda</taxon>
        <taxon>Insecta</taxon>
        <taxon>Pterygota</taxon>
        <taxon>Neoptera</taxon>
        <taxon>Endopterygota</taxon>
        <taxon>Coleoptera</taxon>
        <taxon>Polyphaga</taxon>
        <taxon>Cucujiformia</taxon>
        <taxon>Tenebrionidae</taxon>
        <taxon>Zophobas</taxon>
    </lineage>
</organism>
<reference evidence="2" key="1">
    <citation type="journal article" date="2023" name="G3 (Bethesda)">
        <title>Whole genome assemblies of Zophobas morio and Tenebrio molitor.</title>
        <authorList>
            <person name="Kaur S."/>
            <person name="Stinson S.A."/>
            <person name="diCenzo G.C."/>
        </authorList>
    </citation>
    <scope>NUCLEOTIDE SEQUENCE</scope>
    <source>
        <strain evidence="2">QUZm001</strain>
    </source>
</reference>
<accession>A0AA38M6F8</accession>
<keyword evidence="3" id="KW-1185">Reference proteome</keyword>
<dbReference type="EMBL" id="JALNTZ010000007">
    <property type="protein sequence ID" value="KAJ3644693.1"/>
    <property type="molecule type" value="Genomic_DNA"/>
</dbReference>
<evidence type="ECO:0000256" key="1">
    <source>
        <dbReference type="SAM" id="SignalP"/>
    </source>
</evidence>
<proteinExistence type="predicted"/>
<name>A0AA38M6F8_9CUCU</name>
<protein>
    <submittedName>
        <fullName evidence="2">Uncharacterized protein</fullName>
    </submittedName>
</protein>